<reference evidence="2" key="1">
    <citation type="journal article" date="2023" name="G3 (Bethesda)">
        <title>Genome assembly and association tests identify interacting loci associated with vigor, precocity, and sex in interspecific pistachio rootstocks.</title>
        <authorList>
            <person name="Palmer W."/>
            <person name="Jacygrad E."/>
            <person name="Sagayaradj S."/>
            <person name="Cavanaugh K."/>
            <person name="Han R."/>
            <person name="Bertier L."/>
            <person name="Beede B."/>
            <person name="Kafkas S."/>
            <person name="Golino D."/>
            <person name="Preece J."/>
            <person name="Michelmore R."/>
        </authorList>
    </citation>
    <scope>NUCLEOTIDE SEQUENCE [LARGE SCALE GENOMIC DNA]</scope>
</reference>
<accession>A0ACC1B9F1</accession>
<sequence length="103" mass="11599">MKRKLHASAKAFQAEGKVSTDPVGPYDPVLIKAWEHWDDQHVSENDHPRAFPKNQCYVVFVLQHGGKDLESFVLLNFDEARSLLVQVTAALALAESANEFIYC</sequence>
<evidence type="ECO:0000313" key="1">
    <source>
        <dbReference type="EMBL" id="KAJ0095578.1"/>
    </source>
</evidence>
<name>A0ACC1B9F1_9ROSI</name>
<comment type="caution">
    <text evidence="1">The sequence shown here is derived from an EMBL/GenBank/DDBJ whole genome shotgun (WGS) entry which is preliminary data.</text>
</comment>
<gene>
    <name evidence="1" type="ORF">Patl1_15871</name>
</gene>
<proteinExistence type="predicted"/>
<organism evidence="1 2">
    <name type="scientific">Pistacia atlantica</name>
    <dbReference type="NCBI Taxonomy" id="434234"/>
    <lineage>
        <taxon>Eukaryota</taxon>
        <taxon>Viridiplantae</taxon>
        <taxon>Streptophyta</taxon>
        <taxon>Embryophyta</taxon>
        <taxon>Tracheophyta</taxon>
        <taxon>Spermatophyta</taxon>
        <taxon>Magnoliopsida</taxon>
        <taxon>eudicotyledons</taxon>
        <taxon>Gunneridae</taxon>
        <taxon>Pentapetalae</taxon>
        <taxon>rosids</taxon>
        <taxon>malvids</taxon>
        <taxon>Sapindales</taxon>
        <taxon>Anacardiaceae</taxon>
        <taxon>Pistacia</taxon>
    </lineage>
</organism>
<evidence type="ECO:0000313" key="2">
    <source>
        <dbReference type="Proteomes" id="UP001164250"/>
    </source>
</evidence>
<dbReference type="Proteomes" id="UP001164250">
    <property type="component" value="Chromosome 6"/>
</dbReference>
<dbReference type="EMBL" id="CM047902">
    <property type="protein sequence ID" value="KAJ0095578.1"/>
    <property type="molecule type" value="Genomic_DNA"/>
</dbReference>
<keyword evidence="2" id="KW-1185">Reference proteome</keyword>
<protein>
    <submittedName>
        <fullName evidence="1">Uncharacterized protein</fullName>
    </submittedName>
</protein>